<evidence type="ECO:0000313" key="3">
    <source>
        <dbReference type="Proteomes" id="UP000432464"/>
    </source>
</evidence>
<sequence>MWYKSSRSDGGNACVEVCHTAAATLVRDTKDNGRGPILEFPADVWTDFIDSGIWKC</sequence>
<keyword evidence="3" id="KW-1185">Reference proteome</keyword>
<gene>
    <name evidence="2" type="ORF">GLP40_11285</name>
</gene>
<evidence type="ECO:0000313" key="2">
    <source>
        <dbReference type="EMBL" id="MTE13355.1"/>
    </source>
</evidence>
<dbReference type="Proteomes" id="UP000432464">
    <property type="component" value="Unassembled WGS sequence"/>
</dbReference>
<feature type="domain" description="DUF397" evidence="1">
    <location>
        <begin position="2"/>
        <end position="50"/>
    </location>
</feature>
<accession>A0A6I3KY91</accession>
<dbReference type="InterPro" id="IPR007278">
    <property type="entry name" value="DUF397"/>
</dbReference>
<dbReference type="Pfam" id="PF04149">
    <property type="entry name" value="DUF397"/>
    <property type="match status" value="1"/>
</dbReference>
<comment type="caution">
    <text evidence="2">The sequence shown here is derived from an EMBL/GenBank/DDBJ whole genome shotgun (WGS) entry which is preliminary data.</text>
</comment>
<name>A0A6I3KY91_9NOCA</name>
<organism evidence="2 3">
    <name type="scientific">Nocardia aurantiaca</name>
    <dbReference type="NCBI Taxonomy" id="2675850"/>
    <lineage>
        <taxon>Bacteria</taxon>
        <taxon>Bacillati</taxon>
        <taxon>Actinomycetota</taxon>
        <taxon>Actinomycetes</taxon>
        <taxon>Mycobacteriales</taxon>
        <taxon>Nocardiaceae</taxon>
        <taxon>Nocardia</taxon>
    </lineage>
</organism>
<dbReference type="AlphaFoldDB" id="A0A6I3KY91"/>
<protein>
    <submittedName>
        <fullName evidence="2">DUF397 domain-containing protein</fullName>
    </submittedName>
</protein>
<evidence type="ECO:0000259" key="1">
    <source>
        <dbReference type="Pfam" id="PF04149"/>
    </source>
</evidence>
<dbReference type="EMBL" id="WMBB01000005">
    <property type="protein sequence ID" value="MTE13355.1"/>
    <property type="molecule type" value="Genomic_DNA"/>
</dbReference>
<reference evidence="2 3" key="1">
    <citation type="submission" date="2019-11" db="EMBL/GenBank/DDBJ databases">
        <title>Nocardia sp. nov. CT2-14 isolated from soil.</title>
        <authorList>
            <person name="Kanchanasin P."/>
            <person name="Tanasupawat S."/>
            <person name="Yuki M."/>
            <person name="Kudo T."/>
        </authorList>
    </citation>
    <scope>NUCLEOTIDE SEQUENCE [LARGE SCALE GENOMIC DNA]</scope>
    <source>
        <strain evidence="2 3">CT2-14</strain>
    </source>
</reference>
<proteinExistence type="predicted"/>